<protein>
    <submittedName>
        <fullName evidence="4">Polysaccharide deacetylase</fullName>
    </submittedName>
</protein>
<feature type="transmembrane region" description="Helical" evidence="2">
    <location>
        <begin position="36"/>
        <end position="55"/>
    </location>
</feature>
<comment type="caution">
    <text evidence="4">The sequence shown here is derived from an EMBL/GenBank/DDBJ whole genome shotgun (WGS) entry which is preliminary data.</text>
</comment>
<name>A0A2W2CDI1_9ACTN</name>
<accession>A0A2W2CDI1</accession>
<evidence type="ECO:0000313" key="4">
    <source>
        <dbReference type="EMBL" id="PZF97515.1"/>
    </source>
</evidence>
<feature type="domain" description="NodB homology" evidence="3">
    <location>
        <begin position="131"/>
        <end position="314"/>
    </location>
</feature>
<evidence type="ECO:0000313" key="5">
    <source>
        <dbReference type="Proteomes" id="UP000248749"/>
    </source>
</evidence>
<reference evidence="4 5" key="1">
    <citation type="submission" date="2018-01" db="EMBL/GenBank/DDBJ databases">
        <title>Draft genome sequence of Salinispora sp. 13K206.</title>
        <authorList>
            <person name="Sahin N."/>
            <person name="Saygin H."/>
            <person name="Ay H."/>
        </authorList>
    </citation>
    <scope>NUCLEOTIDE SEQUENCE [LARGE SCALE GENOMIC DNA]</scope>
    <source>
        <strain evidence="4 5">13K206</strain>
    </source>
</reference>
<keyword evidence="2" id="KW-0472">Membrane</keyword>
<evidence type="ECO:0000259" key="3">
    <source>
        <dbReference type="PROSITE" id="PS51677"/>
    </source>
</evidence>
<keyword evidence="5" id="KW-1185">Reference proteome</keyword>
<dbReference type="Gene3D" id="3.20.20.370">
    <property type="entry name" value="Glycoside hydrolase/deacetylase"/>
    <property type="match status" value="1"/>
</dbReference>
<dbReference type="InterPro" id="IPR011330">
    <property type="entry name" value="Glyco_hydro/deAcase_b/a-brl"/>
</dbReference>
<dbReference type="CDD" id="cd10917">
    <property type="entry name" value="CE4_NodB_like_6s_7s"/>
    <property type="match status" value="1"/>
</dbReference>
<dbReference type="InterPro" id="IPR050248">
    <property type="entry name" value="Polysacc_deacetylase_ArnD"/>
</dbReference>
<dbReference type="SUPFAM" id="SSF88713">
    <property type="entry name" value="Glycoside hydrolase/deacetylase"/>
    <property type="match status" value="1"/>
</dbReference>
<dbReference type="Pfam" id="PF01522">
    <property type="entry name" value="Polysacc_deac_1"/>
    <property type="match status" value="1"/>
</dbReference>
<dbReference type="GO" id="GO:0005975">
    <property type="term" value="P:carbohydrate metabolic process"/>
    <property type="evidence" value="ECO:0007669"/>
    <property type="project" value="InterPro"/>
</dbReference>
<dbReference type="EMBL" id="POUB01000094">
    <property type="protein sequence ID" value="PZF97515.1"/>
    <property type="molecule type" value="Genomic_DNA"/>
</dbReference>
<sequence length="319" mass="33401">MPVSRGRGDGARIYHGSSGGPTRAGPLMRISPATRAAGVVTLVVAALLGSAYALGRSLIPDPPRRDSGVTTSAERPHDADQPPVDDSRRRDLDGGPAAAGQDGSGRDGASPSPDDDPAEGAFGTRSTTGTATVALTFDDGPDPQYTPQVLAVLREHHVTATFCVVGENAQAHPDLIRAIVADGHTLCNHTWDHDVTLGARSPDRIRADLLRTAEAIRAAVPDAPIAYYRQPGGAWTYSVVAVAKELGMIPLHWTVDPSDWRAPGAGRIAATILTAVRPGSVVLLHDAGGDRQGTVDSLPRILRDLTSRFQVEALPADPT</sequence>
<evidence type="ECO:0000256" key="2">
    <source>
        <dbReference type="SAM" id="Phobius"/>
    </source>
</evidence>
<dbReference type="PROSITE" id="PS51677">
    <property type="entry name" value="NODB"/>
    <property type="match status" value="1"/>
</dbReference>
<evidence type="ECO:0000256" key="1">
    <source>
        <dbReference type="SAM" id="MobiDB-lite"/>
    </source>
</evidence>
<dbReference type="Proteomes" id="UP000248749">
    <property type="component" value="Unassembled WGS sequence"/>
</dbReference>
<dbReference type="PANTHER" id="PTHR10587">
    <property type="entry name" value="GLYCOSYL TRANSFERASE-RELATED"/>
    <property type="match status" value="1"/>
</dbReference>
<organism evidence="4 5">
    <name type="scientific">Micromonospora deserti</name>
    <dbReference type="NCBI Taxonomy" id="2070366"/>
    <lineage>
        <taxon>Bacteria</taxon>
        <taxon>Bacillati</taxon>
        <taxon>Actinomycetota</taxon>
        <taxon>Actinomycetes</taxon>
        <taxon>Micromonosporales</taxon>
        <taxon>Micromonosporaceae</taxon>
        <taxon>Micromonospora</taxon>
    </lineage>
</organism>
<proteinExistence type="predicted"/>
<dbReference type="GO" id="GO:0016810">
    <property type="term" value="F:hydrolase activity, acting on carbon-nitrogen (but not peptide) bonds"/>
    <property type="evidence" value="ECO:0007669"/>
    <property type="project" value="InterPro"/>
</dbReference>
<feature type="region of interest" description="Disordered" evidence="1">
    <location>
        <begin position="1"/>
        <end position="27"/>
    </location>
</feature>
<feature type="compositionally biased region" description="Basic and acidic residues" evidence="1">
    <location>
        <begin position="1"/>
        <end position="12"/>
    </location>
</feature>
<feature type="region of interest" description="Disordered" evidence="1">
    <location>
        <begin position="56"/>
        <end position="127"/>
    </location>
</feature>
<keyword evidence="2" id="KW-0812">Transmembrane</keyword>
<dbReference type="AlphaFoldDB" id="A0A2W2CDI1"/>
<dbReference type="InterPro" id="IPR002509">
    <property type="entry name" value="NODB_dom"/>
</dbReference>
<keyword evidence="2" id="KW-1133">Transmembrane helix</keyword>
<gene>
    <name evidence="4" type="ORF">C1I99_15365</name>
</gene>
<dbReference type="OrthoDB" id="3864432at2"/>
<feature type="compositionally biased region" description="Basic and acidic residues" evidence="1">
    <location>
        <begin position="74"/>
        <end position="93"/>
    </location>
</feature>